<evidence type="ECO:0000313" key="1">
    <source>
        <dbReference type="EMBL" id="EEN44920.1"/>
    </source>
</evidence>
<reference evidence="1" key="1">
    <citation type="journal article" date="2008" name="Nature">
        <title>The amphioxus genome and the evolution of the chordate karyotype.</title>
        <authorList>
            <consortium name="US DOE Joint Genome Institute (JGI-PGF)"/>
            <person name="Putnam N.H."/>
            <person name="Butts T."/>
            <person name="Ferrier D.E.K."/>
            <person name="Furlong R.F."/>
            <person name="Hellsten U."/>
            <person name="Kawashima T."/>
            <person name="Robinson-Rechavi M."/>
            <person name="Shoguchi E."/>
            <person name="Terry A."/>
            <person name="Yu J.-K."/>
            <person name="Benito-Gutierrez E.L."/>
            <person name="Dubchak I."/>
            <person name="Garcia-Fernandez J."/>
            <person name="Gibson-Brown J.J."/>
            <person name="Grigoriev I.V."/>
            <person name="Horton A.C."/>
            <person name="de Jong P.J."/>
            <person name="Jurka J."/>
            <person name="Kapitonov V.V."/>
            <person name="Kohara Y."/>
            <person name="Kuroki Y."/>
            <person name="Lindquist E."/>
            <person name="Lucas S."/>
            <person name="Osoegawa K."/>
            <person name="Pennacchio L.A."/>
            <person name="Salamov A.A."/>
            <person name="Satou Y."/>
            <person name="Sauka-Spengler T."/>
            <person name="Schmutz J."/>
            <person name="Shin-I T."/>
            <person name="Toyoda A."/>
            <person name="Bronner-Fraser M."/>
            <person name="Fujiyama A."/>
            <person name="Holland L.Z."/>
            <person name="Holland P.W.H."/>
            <person name="Satoh N."/>
            <person name="Rokhsar D.S."/>
        </authorList>
    </citation>
    <scope>NUCLEOTIDE SEQUENCE [LARGE SCALE GENOMIC DNA]</scope>
    <source>
        <strain evidence="1">S238N-H82</strain>
        <tissue evidence="1">Testes</tissue>
    </source>
</reference>
<dbReference type="EMBL" id="GG666664">
    <property type="protein sequence ID" value="EEN44920.1"/>
    <property type="molecule type" value="Genomic_DNA"/>
</dbReference>
<sequence length="104" mass="11140">MRWSSTYISGIGSFSGCTCAGRGWAGPGARARPVESVRRLNRPCHYRPVGVSYFGGDEMIRTQRYAPGRRLVPGTGPSAGAIAGQQLGIQISRPGQHWPAPSLK</sequence>
<dbReference type="InParanoid" id="C3ZR47"/>
<accession>C3ZR47</accession>
<protein>
    <submittedName>
        <fullName evidence="1">Uncharacterized protein</fullName>
    </submittedName>
</protein>
<gene>
    <name evidence="1" type="ORF">BRAFLDRAFT_89097</name>
</gene>
<dbReference type="PROSITE" id="PS51257">
    <property type="entry name" value="PROKAR_LIPOPROTEIN"/>
    <property type="match status" value="1"/>
</dbReference>
<organism>
    <name type="scientific">Branchiostoma floridae</name>
    <name type="common">Florida lancelet</name>
    <name type="synonym">Amphioxus</name>
    <dbReference type="NCBI Taxonomy" id="7739"/>
    <lineage>
        <taxon>Eukaryota</taxon>
        <taxon>Metazoa</taxon>
        <taxon>Chordata</taxon>
        <taxon>Cephalochordata</taxon>
        <taxon>Leptocardii</taxon>
        <taxon>Amphioxiformes</taxon>
        <taxon>Branchiostomatidae</taxon>
        <taxon>Branchiostoma</taxon>
    </lineage>
</organism>
<name>C3ZR47_BRAFL</name>
<dbReference type="AlphaFoldDB" id="C3ZR47"/>
<proteinExistence type="predicted"/>